<comment type="caution">
    <text evidence="2">The sequence shown here is derived from an EMBL/GenBank/DDBJ whole genome shotgun (WGS) entry which is preliminary data.</text>
</comment>
<sequence length="300" mass="34570">MINTETVTTDLRPPKKPLELGKYFRKVETNYDDIIGFKDGFFSTDGRYSSLMLMGSFKDHNQFAMGFLAMIFFCCFLAIQILAFIYHDRWIVFEPGYDILAQILLVIYAAIQFKKSKKKQALAIVCDRKTGNVNFPTFGGSPELVIPFEHIEIYVGTLGFSLGSGMPAEIIIPKMYPSSAKRDFQDVILFADNYDEACSRWTLLTEFMDKNKPIPYGLLQSVQSHIDDNEAAIWQGTDVKDRYPLDPEIKNNYKYVFHTNYEETVEYPYDEINSVIAPFSDDPELLKKNIQRAHDLYILL</sequence>
<dbReference type="Proteomes" id="UP001500021">
    <property type="component" value="Unassembled WGS sequence"/>
</dbReference>
<feature type="transmembrane region" description="Helical" evidence="1">
    <location>
        <begin position="92"/>
        <end position="111"/>
    </location>
</feature>
<protein>
    <submittedName>
        <fullName evidence="2">Uncharacterized protein</fullName>
    </submittedName>
</protein>
<proteinExistence type="predicted"/>
<keyword evidence="1" id="KW-1133">Transmembrane helix</keyword>
<name>A0ABN1L900_9GAMM</name>
<evidence type="ECO:0000313" key="3">
    <source>
        <dbReference type="Proteomes" id="UP001500021"/>
    </source>
</evidence>
<dbReference type="EMBL" id="BAAAFA010000009">
    <property type="protein sequence ID" value="GAA0820402.1"/>
    <property type="molecule type" value="Genomic_DNA"/>
</dbReference>
<dbReference type="RefSeq" id="WP_343817960.1">
    <property type="nucleotide sequence ID" value="NZ_BAAAFA010000009.1"/>
</dbReference>
<evidence type="ECO:0000256" key="1">
    <source>
        <dbReference type="SAM" id="Phobius"/>
    </source>
</evidence>
<accession>A0ABN1L900</accession>
<keyword evidence="1" id="KW-0812">Transmembrane</keyword>
<feature type="transmembrane region" description="Helical" evidence="1">
    <location>
        <begin position="63"/>
        <end position="86"/>
    </location>
</feature>
<keyword evidence="1" id="KW-0472">Membrane</keyword>
<keyword evidence="3" id="KW-1185">Reference proteome</keyword>
<evidence type="ECO:0000313" key="2">
    <source>
        <dbReference type="EMBL" id="GAA0820402.1"/>
    </source>
</evidence>
<gene>
    <name evidence="2" type="ORF">GCM10009111_25790</name>
</gene>
<organism evidence="2 3">
    <name type="scientific">Colwellia asteriadis</name>
    <dbReference type="NCBI Taxonomy" id="517723"/>
    <lineage>
        <taxon>Bacteria</taxon>
        <taxon>Pseudomonadati</taxon>
        <taxon>Pseudomonadota</taxon>
        <taxon>Gammaproteobacteria</taxon>
        <taxon>Alteromonadales</taxon>
        <taxon>Colwelliaceae</taxon>
        <taxon>Colwellia</taxon>
    </lineage>
</organism>
<reference evidence="2 3" key="1">
    <citation type="journal article" date="2019" name="Int. J. Syst. Evol. Microbiol.">
        <title>The Global Catalogue of Microorganisms (GCM) 10K type strain sequencing project: providing services to taxonomists for standard genome sequencing and annotation.</title>
        <authorList>
            <consortium name="The Broad Institute Genomics Platform"/>
            <consortium name="The Broad Institute Genome Sequencing Center for Infectious Disease"/>
            <person name="Wu L."/>
            <person name="Ma J."/>
        </authorList>
    </citation>
    <scope>NUCLEOTIDE SEQUENCE [LARGE SCALE GENOMIC DNA]</scope>
    <source>
        <strain evidence="2 3">JCM 15608</strain>
    </source>
</reference>